<sequence length="65" mass="7597">MDKSWKDRCLYDADTDDECDCGECELHGELETKDGDEDRGKDYDNEWYFGESYNDVLCELPEETG</sequence>
<keyword evidence="2" id="KW-1185">Reference proteome</keyword>
<dbReference type="RefSeq" id="XP_064660881.1">
    <property type="nucleotide sequence ID" value="XM_064800930.1"/>
</dbReference>
<dbReference type="Proteomes" id="UP001337655">
    <property type="component" value="Unassembled WGS sequence"/>
</dbReference>
<accession>A0AAV9PII7</accession>
<dbReference type="EMBL" id="JAVRRT010000005">
    <property type="protein sequence ID" value="KAK5172037.1"/>
    <property type="molecule type" value="Genomic_DNA"/>
</dbReference>
<protein>
    <submittedName>
        <fullName evidence="1">Uncharacterized protein</fullName>
    </submittedName>
</protein>
<evidence type="ECO:0000313" key="1">
    <source>
        <dbReference type="EMBL" id="KAK5172037.1"/>
    </source>
</evidence>
<name>A0AAV9PII7_9PEZI</name>
<evidence type="ECO:0000313" key="2">
    <source>
        <dbReference type="Proteomes" id="UP001337655"/>
    </source>
</evidence>
<gene>
    <name evidence="1" type="ORF">LTR77_003674</name>
</gene>
<proteinExistence type="predicted"/>
<dbReference type="GeneID" id="89925020"/>
<organism evidence="1 2">
    <name type="scientific">Saxophila tyrrhenica</name>
    <dbReference type="NCBI Taxonomy" id="1690608"/>
    <lineage>
        <taxon>Eukaryota</taxon>
        <taxon>Fungi</taxon>
        <taxon>Dikarya</taxon>
        <taxon>Ascomycota</taxon>
        <taxon>Pezizomycotina</taxon>
        <taxon>Dothideomycetes</taxon>
        <taxon>Dothideomycetidae</taxon>
        <taxon>Mycosphaerellales</taxon>
        <taxon>Extremaceae</taxon>
        <taxon>Saxophila</taxon>
    </lineage>
</organism>
<reference evidence="1 2" key="1">
    <citation type="submission" date="2023-08" db="EMBL/GenBank/DDBJ databases">
        <title>Black Yeasts Isolated from many extreme environments.</title>
        <authorList>
            <person name="Coleine C."/>
            <person name="Stajich J.E."/>
            <person name="Selbmann L."/>
        </authorList>
    </citation>
    <scope>NUCLEOTIDE SEQUENCE [LARGE SCALE GENOMIC DNA]</scope>
    <source>
        <strain evidence="1 2">CCFEE 5935</strain>
    </source>
</reference>
<comment type="caution">
    <text evidence="1">The sequence shown here is derived from an EMBL/GenBank/DDBJ whole genome shotgun (WGS) entry which is preliminary data.</text>
</comment>
<dbReference type="AlphaFoldDB" id="A0AAV9PII7"/>